<dbReference type="GO" id="GO:0005829">
    <property type="term" value="C:cytosol"/>
    <property type="evidence" value="ECO:0007669"/>
    <property type="project" value="TreeGrafter"/>
</dbReference>
<dbReference type="PANTHER" id="PTHR48106">
    <property type="entry name" value="QUINONE OXIDOREDUCTASE PIG3-RELATED"/>
    <property type="match status" value="1"/>
</dbReference>
<dbReference type="InterPro" id="IPR011032">
    <property type="entry name" value="GroES-like_sf"/>
</dbReference>
<dbReference type="Gene3D" id="3.40.50.720">
    <property type="entry name" value="NAD(P)-binding Rossmann-like Domain"/>
    <property type="match status" value="1"/>
</dbReference>
<dbReference type="EMBL" id="CP163443">
    <property type="protein sequence ID" value="XDQ57273.1"/>
    <property type="molecule type" value="Genomic_DNA"/>
</dbReference>
<dbReference type="SUPFAM" id="SSF51735">
    <property type="entry name" value="NAD(P)-binding Rossmann-fold domains"/>
    <property type="match status" value="1"/>
</dbReference>
<dbReference type="GO" id="GO:0003960">
    <property type="term" value="F:quinone reductase (NADPH) activity"/>
    <property type="evidence" value="ECO:0007669"/>
    <property type="project" value="TreeGrafter"/>
</dbReference>
<evidence type="ECO:0000313" key="4">
    <source>
        <dbReference type="EMBL" id="XDQ57273.1"/>
    </source>
</evidence>
<dbReference type="SUPFAM" id="SSF50129">
    <property type="entry name" value="GroES-like"/>
    <property type="match status" value="1"/>
</dbReference>
<dbReference type="GO" id="GO:0008270">
    <property type="term" value="F:zinc ion binding"/>
    <property type="evidence" value="ECO:0007669"/>
    <property type="project" value="InterPro"/>
</dbReference>
<sequence length="305" mass="31502">MRRVRYEHTGGPLLLEDVPVPTAAPGELLVRTEAIGVTLPVVRKVTEAAGPIALGGEIAGEVVAVGEGVTRFRAGDRVTGLCFGHGYADYAPLLEAMATPIPESASAVDAVALVRSGLVALGVLEAARPAPGESALVTAAAGGVGHLAVQLARLRGASRVVGAVSAPGKAEFVRGLGADEVITYDSADWGTPVDYALDAVGGDLLTPAVAALAPGGRLVAYSSGGGSVQAYDLLVGAKSVIGFQMARIARGEPELYERWRQELWRLFTDRALKPAVHGEFALEDAAKAHEAIESRSNFGKVVLRP</sequence>
<accession>A0AB39RS10</accession>
<dbReference type="PANTHER" id="PTHR48106:SF13">
    <property type="entry name" value="QUINONE OXIDOREDUCTASE-RELATED"/>
    <property type="match status" value="1"/>
</dbReference>
<dbReference type="PROSITE" id="PS01162">
    <property type="entry name" value="QOR_ZETA_CRYSTAL"/>
    <property type="match status" value="1"/>
</dbReference>
<name>A0AB39RS10_9ACTN</name>
<dbReference type="SMART" id="SM00829">
    <property type="entry name" value="PKS_ER"/>
    <property type="match status" value="1"/>
</dbReference>
<dbReference type="GO" id="GO:0070402">
    <property type="term" value="F:NADPH binding"/>
    <property type="evidence" value="ECO:0007669"/>
    <property type="project" value="TreeGrafter"/>
</dbReference>
<organism evidence="4">
    <name type="scientific">Streptomyces sp. R41</name>
    <dbReference type="NCBI Taxonomy" id="3238632"/>
    <lineage>
        <taxon>Bacteria</taxon>
        <taxon>Bacillati</taxon>
        <taxon>Actinomycetota</taxon>
        <taxon>Actinomycetes</taxon>
        <taxon>Kitasatosporales</taxon>
        <taxon>Streptomycetaceae</taxon>
        <taxon>Streptomyces</taxon>
    </lineage>
</organism>
<dbReference type="GO" id="GO:0035925">
    <property type="term" value="F:mRNA 3'-UTR AU-rich region binding"/>
    <property type="evidence" value="ECO:0007669"/>
    <property type="project" value="TreeGrafter"/>
</dbReference>
<evidence type="ECO:0000256" key="1">
    <source>
        <dbReference type="ARBA" id="ARBA00022857"/>
    </source>
</evidence>
<evidence type="ECO:0000256" key="2">
    <source>
        <dbReference type="ARBA" id="ARBA00023002"/>
    </source>
</evidence>
<proteinExistence type="predicted"/>
<protein>
    <submittedName>
        <fullName evidence="4">Zinc-binding alcohol dehydrogenase family protein</fullName>
    </submittedName>
</protein>
<dbReference type="AlphaFoldDB" id="A0AB39RS10"/>
<keyword evidence="2" id="KW-0560">Oxidoreductase</keyword>
<reference evidence="4" key="1">
    <citation type="submission" date="2024-07" db="EMBL/GenBank/DDBJ databases">
        <authorList>
            <person name="Yu S.T."/>
        </authorList>
    </citation>
    <scope>NUCLEOTIDE SEQUENCE</scope>
    <source>
        <strain evidence="4">R41</strain>
    </source>
</reference>
<dbReference type="InterPro" id="IPR013154">
    <property type="entry name" value="ADH-like_N"/>
</dbReference>
<dbReference type="InterPro" id="IPR036291">
    <property type="entry name" value="NAD(P)-bd_dom_sf"/>
</dbReference>
<dbReference type="Pfam" id="PF13602">
    <property type="entry name" value="ADH_zinc_N_2"/>
    <property type="match status" value="1"/>
</dbReference>
<dbReference type="Pfam" id="PF08240">
    <property type="entry name" value="ADH_N"/>
    <property type="match status" value="1"/>
</dbReference>
<dbReference type="RefSeq" id="WP_369250342.1">
    <property type="nucleotide sequence ID" value="NZ_CP163443.1"/>
</dbReference>
<dbReference type="Gene3D" id="3.90.180.10">
    <property type="entry name" value="Medium-chain alcohol dehydrogenases, catalytic domain"/>
    <property type="match status" value="1"/>
</dbReference>
<evidence type="ECO:0000259" key="3">
    <source>
        <dbReference type="SMART" id="SM00829"/>
    </source>
</evidence>
<feature type="domain" description="Enoyl reductase (ER)" evidence="3">
    <location>
        <begin position="10"/>
        <end position="303"/>
    </location>
</feature>
<dbReference type="InterPro" id="IPR002364">
    <property type="entry name" value="Quin_OxRdtase/zeta-crystal_CS"/>
</dbReference>
<gene>
    <name evidence="4" type="ORF">AB5J53_39130</name>
</gene>
<dbReference type="InterPro" id="IPR020843">
    <property type="entry name" value="ER"/>
</dbReference>
<keyword evidence="1" id="KW-0521">NADP</keyword>